<feature type="region of interest" description="Disordered" evidence="1">
    <location>
        <begin position="557"/>
        <end position="625"/>
    </location>
</feature>
<feature type="region of interest" description="Disordered" evidence="1">
    <location>
        <begin position="1786"/>
        <end position="1856"/>
    </location>
</feature>
<organism evidence="3 4">
    <name type="scientific">Glossina morsitans morsitans</name>
    <name type="common">Savannah tsetse fly</name>
    <dbReference type="NCBI Taxonomy" id="37546"/>
    <lineage>
        <taxon>Eukaryota</taxon>
        <taxon>Metazoa</taxon>
        <taxon>Ecdysozoa</taxon>
        <taxon>Arthropoda</taxon>
        <taxon>Hexapoda</taxon>
        <taxon>Insecta</taxon>
        <taxon>Pterygota</taxon>
        <taxon>Neoptera</taxon>
        <taxon>Endopterygota</taxon>
        <taxon>Diptera</taxon>
        <taxon>Brachycera</taxon>
        <taxon>Muscomorpha</taxon>
        <taxon>Hippoboscoidea</taxon>
        <taxon>Glossinidae</taxon>
        <taxon>Glossina</taxon>
    </lineage>
</organism>
<keyword evidence="4" id="KW-1185">Reference proteome</keyword>
<accession>A0A1B0GFB4</accession>
<dbReference type="EnsemblMetazoa" id="GMOY011986-RA">
    <property type="protein sequence ID" value="GMOY011986-PA"/>
    <property type="gene ID" value="GMOY011986"/>
</dbReference>
<feature type="compositionally biased region" description="Polar residues" evidence="1">
    <location>
        <begin position="1526"/>
        <end position="1540"/>
    </location>
</feature>
<feature type="compositionally biased region" description="Low complexity" evidence="1">
    <location>
        <begin position="1704"/>
        <end position="1714"/>
    </location>
</feature>
<feature type="compositionally biased region" description="Basic and acidic residues" evidence="1">
    <location>
        <begin position="1313"/>
        <end position="1324"/>
    </location>
</feature>
<protein>
    <submittedName>
        <fullName evidence="3">Uncharacterized protein</fullName>
    </submittedName>
</protein>
<feature type="region of interest" description="Disordered" evidence="1">
    <location>
        <begin position="246"/>
        <end position="276"/>
    </location>
</feature>
<feature type="region of interest" description="Disordered" evidence="1">
    <location>
        <begin position="1526"/>
        <end position="1564"/>
    </location>
</feature>
<feature type="compositionally biased region" description="Basic and acidic residues" evidence="1">
    <location>
        <begin position="574"/>
        <end position="587"/>
    </location>
</feature>
<evidence type="ECO:0000256" key="1">
    <source>
        <dbReference type="SAM" id="MobiDB-lite"/>
    </source>
</evidence>
<feature type="region of interest" description="Disordered" evidence="1">
    <location>
        <begin position="1137"/>
        <end position="1190"/>
    </location>
</feature>
<feature type="compositionally biased region" description="Basic and acidic residues" evidence="1">
    <location>
        <begin position="607"/>
        <end position="617"/>
    </location>
</feature>
<evidence type="ECO:0000256" key="2">
    <source>
        <dbReference type="SAM" id="Phobius"/>
    </source>
</evidence>
<feature type="compositionally biased region" description="Polar residues" evidence="1">
    <location>
        <begin position="258"/>
        <end position="274"/>
    </location>
</feature>
<evidence type="ECO:0000313" key="4">
    <source>
        <dbReference type="Proteomes" id="UP000092444"/>
    </source>
</evidence>
<feature type="compositionally biased region" description="Basic and acidic residues" evidence="1">
    <location>
        <begin position="1844"/>
        <end position="1856"/>
    </location>
</feature>
<dbReference type="EMBL" id="CCAG010006700">
    <property type="status" value="NOT_ANNOTATED_CDS"/>
    <property type="molecule type" value="Genomic_DNA"/>
</dbReference>
<keyword evidence="2" id="KW-0812">Transmembrane</keyword>
<feature type="transmembrane region" description="Helical" evidence="2">
    <location>
        <begin position="20"/>
        <end position="40"/>
    </location>
</feature>
<feature type="compositionally biased region" description="Polar residues" evidence="1">
    <location>
        <begin position="588"/>
        <end position="601"/>
    </location>
</feature>
<keyword evidence="2" id="KW-1133">Transmembrane helix</keyword>
<feature type="compositionally biased region" description="Polar residues" evidence="1">
    <location>
        <begin position="1786"/>
        <end position="1815"/>
    </location>
</feature>
<sequence>MIPGKFQMSLQMTVSMNPIFLINLGGPKLRILLANMFLIVHRNITFWFLFLFHLISLFPFPFPFLFLFLFPFPLFFSFFFFFCHHLLLWNFSSIEVNKTSQIIKNMEDMFQSKKKRKFRSDREDALILDNSRIPAPKRDRPQYLYVDPNFLCQVTRPRAGGQSDDYYDCTSAGECQSQVSNTAGDIVDEATEPDPKNFKCLLREVAFTTHVLYKAFSKAYNKSVKTQKRQGSYCTCTVPAVREVVGDSQQGPLPDSAKTPNTTNNVMESQNMTGKPSKAISVKRHKCIRMEPVAFSVPLKLLVESPTCCETVTTEILMEAFGEPLCICGKSKRRKIEEEPIRTATIAADYFKGGAIGTSGIDQYQAFLENLRSHDLQNVPSQNIPETHNKSEKYLPACPCHASKIQRAIKSGAGQESCQAVFEFVKPERMENLQKPISATVFKVGSEVYFSCASSEDKLHPKPSMKSVNGNVYDLLKRYHSSQTSIHPPHMLRSIASYDFDDYVMAPRSKRPYKQDAIKPPKSFEYPSKVKRLSTDILADHLQVESEPLKLTVEQLEPDDNKVSHDTQTYPLTADKEQESNFTKDQEPFSTNNVSQDTQTEPVYMKGSDERKSEEPLQKPLKVSQDVQTDSIEICSDKPRDELLQTAAVNTQTEPEEMERWDAEPFALMKTAVDGTSDKPASKYENLQREAKASPEMEPQGAPSDVIEIEELEEWKKLSDKLLTERINSMAWFKSREKELRGDLKTVQTQTEGPNVVEDFKDIGDQPREDDFKPEERVEDFIVPFESLEPTPVEKLEKRHKLEQGTQTEVTSFQGGHNKRKALRMQILANLRCFADPTENNNMCSYTPDDKEQIEKDLHKILAPRKASRKTQQEIRDTIVEDLRYLFTPLPESQRKGIPQTITLTPERPNELKTIDDLRHVLDPRTGIKPEHYFTKTEQEKLLDLLSTLLKPRNIPENQIDYQTRESLIKEIRKILESRSDRSLRFTESSDSDKGPEKGPDGGKSTAEDAKSKPYKQPEEKADIPMESTQEITSIQTKNLLERVKEGLIMTEGTNTLEFSFGSSSTMTFSDVEFFEMQSSPRKPRINDEAQTEPLMESFSKIFTDVPSEKLSKLTGKRSIIQKNATPYIERSFSKENEIEYEPSAKRRRSEPPIPPPKPKKGRKRSFPITPDNESDNILDARKPPIAKEMSKADVVYATNGTQTELSLFSAQMRIENNKHGRSEYEEMEREANKENDDKMPRQKPSRSPSSRQTLENKLRKFPVDASHSRTPTYGPPEMFENKRERWKPQEDFRPFNISYDRSSVPKVTAGKAAERKGALKEQKAQLLGASQTSEQPSIRDETIGNVSLHSRISGFKTLSKESALSKLKANNESMISQKYPSREPSHADVVVLKSLYDLNEKNSEINKIQKCSDQIKTNCTSKLSVGPTRIDSFEPTLAIVDVSANTIGDPDIAPKTLEKTSSSSKAKFPTQRDKQRSPRPRDFEFSSFSIQRQSQNRLADRFVTARDYPYEKLEKIDDLNRSSQIYQRSQQESNYSVENEFNKTDKEYKQKRRTSPTVHEIPSPREQLQEFAKHKDYSIPLTESSQKRFNNSSDREHVRGETSLLGRRMNESYVARMASEIMKFTSFATLGNTSAQEEELKFTKSKESQIFAMHWVPSQMYKHEGVFQRADEEVHVKPRSLGVSSSREMQQGMHKQDDVQFIRSSDSHTSSLRSPRKLTAQSSLEKHKQELFLKLNEAKLQQRAARSTKSSESEISAISQNSISRMRRTLRKIAEGNVNLQNEISAQNTLTSSETSVKSRGSSQNSLGKTQSMLSKMPEVNINVENETLAKNTFAPAGTKPNKKPDAPDDDAKKT</sequence>
<dbReference type="VEuPathDB" id="VectorBase:GMOY011986"/>
<name>A0A1B0GFB4_GLOMM</name>
<keyword evidence="2" id="KW-0472">Membrane</keyword>
<feature type="compositionally biased region" description="Basic and acidic residues" evidence="1">
    <location>
        <begin position="1216"/>
        <end position="1241"/>
    </location>
</feature>
<feature type="compositionally biased region" description="Basic and acidic residues" evidence="1">
    <location>
        <begin position="676"/>
        <end position="695"/>
    </location>
</feature>
<proteinExistence type="predicted"/>
<evidence type="ECO:0000313" key="3">
    <source>
        <dbReference type="EnsemblMetazoa" id="GMOY011986-PA"/>
    </source>
</evidence>
<dbReference type="Proteomes" id="UP000092444">
    <property type="component" value="Unassembled WGS sequence"/>
</dbReference>
<feature type="transmembrane region" description="Helical" evidence="2">
    <location>
        <begin position="46"/>
        <end position="67"/>
    </location>
</feature>
<feature type="region of interest" description="Disordered" evidence="1">
    <location>
        <begin position="1306"/>
        <end position="1339"/>
    </location>
</feature>
<feature type="region of interest" description="Disordered" evidence="1">
    <location>
        <begin position="673"/>
        <end position="705"/>
    </location>
</feature>
<reference evidence="3" key="1">
    <citation type="submission" date="2020-05" db="UniProtKB">
        <authorList>
            <consortium name="EnsemblMetazoa"/>
        </authorList>
    </citation>
    <scope>IDENTIFICATION</scope>
    <source>
        <strain evidence="3">Yale</strain>
    </source>
</reference>
<feature type="compositionally biased region" description="Basic and acidic residues" evidence="1">
    <location>
        <begin position="1471"/>
        <end position="1485"/>
    </location>
</feature>
<feature type="region of interest" description="Disordered" evidence="1">
    <location>
        <begin position="1209"/>
        <end position="1288"/>
    </location>
</feature>
<feature type="region of interest" description="Disordered" evidence="1">
    <location>
        <begin position="982"/>
        <end position="1027"/>
    </location>
</feature>
<feature type="region of interest" description="Disordered" evidence="1">
    <location>
        <begin position="1450"/>
        <end position="1486"/>
    </location>
</feature>
<feature type="compositionally biased region" description="Basic and acidic residues" evidence="1">
    <location>
        <begin position="991"/>
        <end position="1024"/>
    </location>
</feature>
<feature type="region of interest" description="Disordered" evidence="1">
    <location>
        <begin position="1683"/>
        <end position="1724"/>
    </location>
</feature>